<sequence>MSRKELDKRDNHDLSTLSDKESRQVQRNQPFGWRPLGKMPNQPRPSCGFPNGGEKRVRTRINNHHFGNRTPKKYCNKVFDTDRKEVKSMPKNTESSCGGLPEEQTVAISTT</sequence>
<reference evidence="2 3" key="1">
    <citation type="submission" date="2023-09" db="EMBL/GenBank/DDBJ databases">
        <title>Genomes of two closely related lineages of the louse Polyplax serrata with different host specificities.</title>
        <authorList>
            <person name="Martinu J."/>
            <person name="Tarabai H."/>
            <person name="Stefka J."/>
            <person name="Hypsa V."/>
        </authorList>
    </citation>
    <scope>NUCLEOTIDE SEQUENCE [LARGE SCALE GENOMIC DNA]</scope>
    <source>
        <strain evidence="2">98ZLc_SE</strain>
    </source>
</reference>
<dbReference type="EMBL" id="JAWJWF010000002">
    <property type="protein sequence ID" value="KAK6637900.1"/>
    <property type="molecule type" value="Genomic_DNA"/>
</dbReference>
<comment type="caution">
    <text evidence="2">The sequence shown here is derived from an EMBL/GenBank/DDBJ whole genome shotgun (WGS) entry which is preliminary data.</text>
</comment>
<gene>
    <name evidence="2" type="ORF">RUM44_008322</name>
</gene>
<evidence type="ECO:0000313" key="3">
    <source>
        <dbReference type="Proteomes" id="UP001359485"/>
    </source>
</evidence>
<organism evidence="2 3">
    <name type="scientific">Polyplax serrata</name>
    <name type="common">Common mouse louse</name>
    <dbReference type="NCBI Taxonomy" id="468196"/>
    <lineage>
        <taxon>Eukaryota</taxon>
        <taxon>Metazoa</taxon>
        <taxon>Ecdysozoa</taxon>
        <taxon>Arthropoda</taxon>
        <taxon>Hexapoda</taxon>
        <taxon>Insecta</taxon>
        <taxon>Pterygota</taxon>
        <taxon>Neoptera</taxon>
        <taxon>Paraneoptera</taxon>
        <taxon>Psocodea</taxon>
        <taxon>Troctomorpha</taxon>
        <taxon>Phthiraptera</taxon>
        <taxon>Anoplura</taxon>
        <taxon>Polyplacidae</taxon>
        <taxon>Polyplax</taxon>
    </lineage>
</organism>
<proteinExistence type="predicted"/>
<dbReference type="Proteomes" id="UP001359485">
    <property type="component" value="Unassembled WGS sequence"/>
</dbReference>
<feature type="region of interest" description="Disordered" evidence="1">
    <location>
        <begin position="86"/>
        <end position="111"/>
    </location>
</feature>
<keyword evidence="3" id="KW-1185">Reference proteome</keyword>
<name>A0ABR1BCF1_POLSC</name>
<accession>A0ABR1BCF1</accession>
<feature type="region of interest" description="Disordered" evidence="1">
    <location>
        <begin position="1"/>
        <end position="53"/>
    </location>
</feature>
<feature type="compositionally biased region" description="Basic and acidic residues" evidence="1">
    <location>
        <begin position="1"/>
        <end position="24"/>
    </location>
</feature>
<evidence type="ECO:0000313" key="2">
    <source>
        <dbReference type="EMBL" id="KAK6637900.1"/>
    </source>
</evidence>
<protein>
    <submittedName>
        <fullName evidence="2">Uncharacterized protein</fullName>
    </submittedName>
</protein>
<evidence type="ECO:0000256" key="1">
    <source>
        <dbReference type="SAM" id="MobiDB-lite"/>
    </source>
</evidence>